<organism evidence="21 22">
    <name type="scientific">Noviherbaspirillum autotrophicum</name>
    <dbReference type="NCBI Taxonomy" id="709839"/>
    <lineage>
        <taxon>Bacteria</taxon>
        <taxon>Pseudomonadati</taxon>
        <taxon>Pseudomonadota</taxon>
        <taxon>Betaproteobacteria</taxon>
        <taxon>Burkholderiales</taxon>
        <taxon>Oxalobacteraceae</taxon>
        <taxon>Noviherbaspirillum</taxon>
    </lineage>
</organism>
<keyword evidence="14" id="KW-0472">Membrane</keyword>
<evidence type="ECO:0000256" key="1">
    <source>
        <dbReference type="ARBA" id="ARBA00000085"/>
    </source>
</evidence>
<dbReference type="Pfam" id="PF02518">
    <property type="entry name" value="HATPase_c"/>
    <property type="match status" value="1"/>
</dbReference>
<evidence type="ECO:0000256" key="3">
    <source>
        <dbReference type="ARBA" id="ARBA00012438"/>
    </source>
</evidence>
<dbReference type="InterPro" id="IPR003661">
    <property type="entry name" value="HisK_dim/P_dom"/>
</dbReference>
<dbReference type="STRING" id="709839.TSA66_06800"/>
<evidence type="ECO:0000256" key="4">
    <source>
        <dbReference type="ARBA" id="ARBA00022553"/>
    </source>
</evidence>
<dbReference type="OrthoDB" id="9808408at2"/>
<evidence type="ECO:0000256" key="17">
    <source>
        <dbReference type="SAM" id="Coils"/>
    </source>
</evidence>
<dbReference type="CDD" id="cd16922">
    <property type="entry name" value="HATPase_EvgS-ArcB-TorS-like"/>
    <property type="match status" value="1"/>
</dbReference>
<dbReference type="InterPro" id="IPR005467">
    <property type="entry name" value="His_kinase_dom"/>
</dbReference>
<keyword evidence="8" id="KW-0547">Nucleotide-binding</keyword>
<evidence type="ECO:0000313" key="21">
    <source>
        <dbReference type="EMBL" id="KIF80588.1"/>
    </source>
</evidence>
<dbReference type="Pfam" id="PF00512">
    <property type="entry name" value="HisKA"/>
    <property type="match status" value="1"/>
</dbReference>
<reference evidence="21 22" key="1">
    <citation type="submission" date="2014-12" db="EMBL/GenBank/DDBJ databases">
        <title>Denitrispirillum autotrophicum gen. nov., sp. nov., Denitrifying, Facultatively Autotrophic Bacteria Isolated from Rice Paddy Soil.</title>
        <authorList>
            <person name="Ishii S."/>
            <person name="Ashida N."/>
            <person name="Ohno H."/>
            <person name="Otsuka S."/>
            <person name="Yokota A."/>
            <person name="Senoo K."/>
        </authorList>
    </citation>
    <scope>NUCLEOTIDE SEQUENCE [LARGE SCALE GENOMIC DNA]</scope>
    <source>
        <strain evidence="21 22">TSA66</strain>
    </source>
</reference>
<evidence type="ECO:0000256" key="2">
    <source>
        <dbReference type="ARBA" id="ARBA00004370"/>
    </source>
</evidence>
<keyword evidence="5" id="KW-0808">Transferase</keyword>
<dbReference type="PROSITE" id="PS50109">
    <property type="entry name" value="HIS_KIN"/>
    <property type="match status" value="1"/>
</dbReference>
<dbReference type="InterPro" id="IPR036097">
    <property type="entry name" value="HisK_dim/P_sf"/>
</dbReference>
<dbReference type="PRINTS" id="PR00344">
    <property type="entry name" value="BCTRLSENSOR"/>
</dbReference>
<dbReference type="RefSeq" id="WP_040039491.1">
    <property type="nucleotide sequence ID" value="NZ_JWJG01000028.1"/>
</dbReference>
<feature type="domain" description="HAMP" evidence="20">
    <location>
        <begin position="164"/>
        <end position="216"/>
    </location>
</feature>
<dbReference type="Proteomes" id="UP000031572">
    <property type="component" value="Unassembled WGS sequence"/>
</dbReference>
<evidence type="ECO:0000256" key="15">
    <source>
        <dbReference type="ARBA" id="ARBA00058004"/>
    </source>
</evidence>
<evidence type="ECO:0000256" key="7">
    <source>
        <dbReference type="ARBA" id="ARBA00022729"/>
    </source>
</evidence>
<dbReference type="InterPro" id="IPR036890">
    <property type="entry name" value="HATPase_C_sf"/>
</dbReference>
<dbReference type="InterPro" id="IPR003594">
    <property type="entry name" value="HATPase_dom"/>
</dbReference>
<keyword evidence="6" id="KW-0812">Transmembrane</keyword>
<keyword evidence="7" id="KW-0732">Signal</keyword>
<dbReference type="PANTHER" id="PTHR43047">
    <property type="entry name" value="TWO-COMPONENT HISTIDINE PROTEIN KINASE"/>
    <property type="match status" value="1"/>
</dbReference>
<dbReference type="EC" id="2.7.13.3" evidence="3"/>
<proteinExistence type="predicted"/>
<dbReference type="GO" id="GO:0000155">
    <property type="term" value="F:phosphorelay sensor kinase activity"/>
    <property type="evidence" value="ECO:0007669"/>
    <property type="project" value="InterPro"/>
</dbReference>
<feature type="coiled-coil region" evidence="17">
    <location>
        <begin position="204"/>
        <end position="252"/>
    </location>
</feature>
<gene>
    <name evidence="21" type="ORF">TSA66_06800</name>
</gene>
<dbReference type="SMART" id="SM00387">
    <property type="entry name" value="HATPase_c"/>
    <property type="match status" value="1"/>
</dbReference>
<sequence length="604" mass="68032">MQLKLRASIVLAVIVGLLIPASVMSVLTLRQLESVLTQRLTADHRRLANILALGMQEPLWNLSYESGRPLFDSLLSDERVSALRVRDKKFGTFLEQEYPERQRGRQFSLTRDVVYNGNVIGYVTVEMDSGQLDAEVARNRTFFAVTVSGQLLLSLVLIVSLLQARLLAPLRRLMRESQRLARRQLSDPFVWRGNDELSSLGSSLESTRQALQALFDEIESKNRELQRDIERRAATEQELQRHRGHLEELVKERTTELTVAKERAEVANQAKSAFLASMSHELRTPLNAVLGYAQLLKRDENLTERQIASLNTIQQSGEHLLTLITDLLDLAKIEAGKFELYESTLDLPMFLQGIVDIIRVRAEQKGLSFVCSGADRVPHNVMADEKRLRQVLLNLLGNAVKFTDQGQISLRVDSVPLEPGQVRLRFEIGDTGIGIRQEQFDTIFEPFEQVGEVQRRFGGTGLGLSISRQLVRLMHGDIQVSSQPDRGSTFSFELAVALAEPSAVGKRGVNGSHGSPRQVLASTDKPATRHATRMTSPPLHEMQHLHQLALAGNMRDIRHYAQHLAELDERYRPFADKLQELARDYQSKAILALVEQHLDLDQTS</sequence>
<keyword evidence="22" id="KW-1185">Reference proteome</keyword>
<dbReference type="GO" id="GO:0005524">
    <property type="term" value="F:ATP binding"/>
    <property type="evidence" value="ECO:0007669"/>
    <property type="project" value="UniProtKB-KW"/>
</dbReference>
<evidence type="ECO:0000313" key="22">
    <source>
        <dbReference type="Proteomes" id="UP000031572"/>
    </source>
</evidence>
<protein>
    <recommendedName>
        <fullName evidence="16">Virulence sensor protein BvgS</fullName>
        <ecNumber evidence="3">2.7.13.3</ecNumber>
    </recommendedName>
</protein>
<dbReference type="Pfam" id="PF00672">
    <property type="entry name" value="HAMP"/>
    <property type="match status" value="1"/>
</dbReference>
<evidence type="ECO:0000256" key="8">
    <source>
        <dbReference type="ARBA" id="ARBA00022741"/>
    </source>
</evidence>
<name>A0A0C1Y0L4_9BURK</name>
<dbReference type="FunFam" id="1.10.287.130:FF:000004">
    <property type="entry name" value="Ethylene receptor 1"/>
    <property type="match status" value="1"/>
</dbReference>
<keyword evidence="10" id="KW-0067">ATP-binding</keyword>
<evidence type="ECO:0000256" key="6">
    <source>
        <dbReference type="ARBA" id="ARBA00022692"/>
    </source>
</evidence>
<dbReference type="InterPro" id="IPR004358">
    <property type="entry name" value="Sig_transdc_His_kin-like_C"/>
</dbReference>
<dbReference type="SMART" id="SM00388">
    <property type="entry name" value="HisKA"/>
    <property type="match status" value="1"/>
</dbReference>
<keyword evidence="12" id="KW-0902">Two-component regulatory system</keyword>
<dbReference type="EMBL" id="JWJG01000028">
    <property type="protein sequence ID" value="KIF80588.1"/>
    <property type="molecule type" value="Genomic_DNA"/>
</dbReference>
<dbReference type="FunFam" id="3.30.565.10:FF:000010">
    <property type="entry name" value="Sensor histidine kinase RcsC"/>
    <property type="match status" value="1"/>
</dbReference>
<evidence type="ECO:0000256" key="16">
    <source>
        <dbReference type="ARBA" id="ARBA00070152"/>
    </source>
</evidence>
<dbReference type="GO" id="GO:0016020">
    <property type="term" value="C:membrane"/>
    <property type="evidence" value="ECO:0007669"/>
    <property type="project" value="UniProtKB-SubCell"/>
</dbReference>
<accession>A0A0C1Y0L4</accession>
<evidence type="ECO:0000256" key="12">
    <source>
        <dbReference type="ARBA" id="ARBA00023012"/>
    </source>
</evidence>
<keyword evidence="13" id="KW-0843">Virulence</keyword>
<dbReference type="InterPro" id="IPR003660">
    <property type="entry name" value="HAMP_dom"/>
</dbReference>
<comment type="subcellular location">
    <subcellularLocation>
        <location evidence="2">Membrane</location>
    </subcellularLocation>
</comment>
<feature type="domain" description="Histidine kinase" evidence="19">
    <location>
        <begin position="277"/>
        <end position="498"/>
    </location>
</feature>
<comment type="function">
    <text evidence="15">Member of the two-component regulatory system BvgS/BvgA. Phosphorylates BvgA via a four-step phosphorelay in response to environmental signals.</text>
</comment>
<dbReference type="Gene3D" id="3.30.565.10">
    <property type="entry name" value="Histidine kinase-like ATPase, C-terminal domain"/>
    <property type="match status" value="1"/>
</dbReference>
<evidence type="ECO:0000256" key="18">
    <source>
        <dbReference type="SAM" id="MobiDB-lite"/>
    </source>
</evidence>
<dbReference type="CDD" id="cd00082">
    <property type="entry name" value="HisKA"/>
    <property type="match status" value="1"/>
</dbReference>
<keyword evidence="4" id="KW-0597">Phosphoprotein</keyword>
<evidence type="ECO:0000259" key="20">
    <source>
        <dbReference type="PROSITE" id="PS50885"/>
    </source>
</evidence>
<evidence type="ECO:0000256" key="14">
    <source>
        <dbReference type="ARBA" id="ARBA00023136"/>
    </source>
</evidence>
<dbReference type="Gene3D" id="1.10.287.130">
    <property type="match status" value="1"/>
</dbReference>
<keyword evidence="11" id="KW-1133">Transmembrane helix</keyword>
<dbReference type="SMART" id="SM00304">
    <property type="entry name" value="HAMP"/>
    <property type="match status" value="1"/>
</dbReference>
<dbReference type="Gene3D" id="6.10.340.10">
    <property type="match status" value="1"/>
</dbReference>
<keyword evidence="17" id="KW-0175">Coiled coil</keyword>
<comment type="catalytic activity">
    <reaction evidence="1">
        <text>ATP + protein L-histidine = ADP + protein N-phospho-L-histidine.</text>
        <dbReference type="EC" id="2.7.13.3"/>
    </reaction>
</comment>
<evidence type="ECO:0000256" key="10">
    <source>
        <dbReference type="ARBA" id="ARBA00022840"/>
    </source>
</evidence>
<keyword evidence="9" id="KW-0418">Kinase</keyword>
<dbReference type="SUPFAM" id="SSF47384">
    <property type="entry name" value="Homodimeric domain of signal transducing histidine kinase"/>
    <property type="match status" value="1"/>
</dbReference>
<evidence type="ECO:0000256" key="9">
    <source>
        <dbReference type="ARBA" id="ARBA00022777"/>
    </source>
</evidence>
<evidence type="ECO:0000259" key="19">
    <source>
        <dbReference type="PROSITE" id="PS50109"/>
    </source>
</evidence>
<evidence type="ECO:0000256" key="5">
    <source>
        <dbReference type="ARBA" id="ARBA00022679"/>
    </source>
</evidence>
<dbReference type="AlphaFoldDB" id="A0A0C1Y0L4"/>
<dbReference type="SUPFAM" id="SSF55874">
    <property type="entry name" value="ATPase domain of HSP90 chaperone/DNA topoisomerase II/histidine kinase"/>
    <property type="match status" value="1"/>
</dbReference>
<comment type="caution">
    <text evidence="21">The sequence shown here is derived from an EMBL/GenBank/DDBJ whole genome shotgun (WGS) entry which is preliminary data.</text>
</comment>
<evidence type="ECO:0000256" key="11">
    <source>
        <dbReference type="ARBA" id="ARBA00022989"/>
    </source>
</evidence>
<dbReference type="PROSITE" id="PS50885">
    <property type="entry name" value="HAMP"/>
    <property type="match status" value="1"/>
</dbReference>
<feature type="region of interest" description="Disordered" evidence="18">
    <location>
        <begin position="505"/>
        <end position="538"/>
    </location>
</feature>
<evidence type="ECO:0000256" key="13">
    <source>
        <dbReference type="ARBA" id="ARBA00023026"/>
    </source>
</evidence>